<dbReference type="OrthoDB" id="3250831at2"/>
<keyword evidence="5 8" id="KW-0812">Transmembrane</keyword>
<evidence type="ECO:0000256" key="2">
    <source>
        <dbReference type="ARBA" id="ARBA00007362"/>
    </source>
</evidence>
<dbReference type="KEGG" id="ccv:CCV52592_1944"/>
<dbReference type="SUPFAM" id="SSF103481">
    <property type="entry name" value="Multidrug resistance efflux transporter EmrE"/>
    <property type="match status" value="1"/>
</dbReference>
<feature type="transmembrane region" description="Helical" evidence="8">
    <location>
        <begin position="149"/>
        <end position="166"/>
    </location>
</feature>
<accession>A7GYR5</accession>
<feature type="transmembrane region" description="Helical" evidence="8">
    <location>
        <begin position="72"/>
        <end position="90"/>
    </location>
</feature>
<keyword evidence="7 8" id="KW-0472">Membrane</keyword>
<evidence type="ECO:0000313" key="11">
    <source>
        <dbReference type="Proteomes" id="UP000006380"/>
    </source>
</evidence>
<dbReference type="Pfam" id="PF00892">
    <property type="entry name" value="EamA"/>
    <property type="match status" value="1"/>
</dbReference>
<feature type="transmembrane region" description="Helical" evidence="8">
    <location>
        <begin position="235"/>
        <end position="257"/>
    </location>
</feature>
<comment type="similarity">
    <text evidence="2">Belongs to the EamA transporter family.</text>
</comment>
<evidence type="ECO:0000256" key="8">
    <source>
        <dbReference type="SAM" id="Phobius"/>
    </source>
</evidence>
<evidence type="ECO:0000256" key="4">
    <source>
        <dbReference type="ARBA" id="ARBA00022475"/>
    </source>
</evidence>
<proteinExistence type="inferred from homology"/>
<gene>
    <name evidence="10" type="primary">rarD1</name>
    <name evidence="10" type="ORF">CCV52592_1944</name>
</gene>
<evidence type="ECO:0000313" key="10">
    <source>
        <dbReference type="EMBL" id="EAU00542.1"/>
    </source>
</evidence>
<dbReference type="STRING" id="360105.CCV52592_1944"/>
<keyword evidence="6 8" id="KW-1133">Transmembrane helix</keyword>
<feature type="transmembrane region" description="Helical" evidence="8">
    <location>
        <begin position="102"/>
        <end position="120"/>
    </location>
</feature>
<evidence type="ECO:0000256" key="3">
    <source>
        <dbReference type="ARBA" id="ARBA00022448"/>
    </source>
</evidence>
<dbReference type="GO" id="GO:0005886">
    <property type="term" value="C:plasma membrane"/>
    <property type="evidence" value="ECO:0007669"/>
    <property type="project" value="UniProtKB-SubCell"/>
</dbReference>
<dbReference type="RefSeq" id="WP_011992350.1">
    <property type="nucleotide sequence ID" value="NC_009715.2"/>
</dbReference>
<keyword evidence="3" id="KW-0813">Transport</keyword>
<feature type="transmembrane region" description="Helical" evidence="8">
    <location>
        <begin position="263"/>
        <end position="284"/>
    </location>
</feature>
<keyword evidence="11" id="KW-1185">Reference proteome</keyword>
<evidence type="ECO:0000259" key="9">
    <source>
        <dbReference type="Pfam" id="PF00892"/>
    </source>
</evidence>
<evidence type="ECO:0000256" key="7">
    <source>
        <dbReference type="ARBA" id="ARBA00023136"/>
    </source>
</evidence>
<dbReference type="HOGENOM" id="CLU_054508_2_0_7"/>
<keyword evidence="4" id="KW-1003">Cell membrane</keyword>
<feature type="domain" description="EamA" evidence="9">
    <location>
        <begin position="3"/>
        <end position="139"/>
    </location>
</feature>
<dbReference type="Proteomes" id="UP000006380">
    <property type="component" value="Chromosome"/>
</dbReference>
<dbReference type="PROSITE" id="PS51257">
    <property type="entry name" value="PROKAR_LIPOPROTEIN"/>
    <property type="match status" value="1"/>
</dbReference>
<name>A7GYR5_CAMC5</name>
<sequence>MLKGILCSVLASFLFGCIYYLSVFMQPLGGEELFGYRMLFTLPLIVVAIFLLKQKRNFKEFLLTLKQKPKLIAVLLATSSISSFQMWLYLWAPSNGAALKVSIGYLILPIVMVVVGRLVFKEHLSKIKLLSISFAVMGVGSSLVSSSGISWESAGVFCLYPVYFGLRKFYGIANFPSFAIEMFFMFLFSSYFITLADMGFVLSKNPKIYYLLVLMGLISGTALISQIISSILVPINVLGLLTYLEPIFMFAVSFMIGEKLDESSYFLMFCLSAAIVLLMIDSLNNIKISKRAVR</sequence>
<dbReference type="AlphaFoldDB" id="A7GYR5"/>
<dbReference type="NCBIfam" id="TIGR00688">
    <property type="entry name" value="rarD"/>
    <property type="match status" value="1"/>
</dbReference>
<feature type="transmembrane region" description="Helical" evidence="8">
    <location>
        <begin position="178"/>
        <end position="202"/>
    </location>
</feature>
<dbReference type="InterPro" id="IPR037185">
    <property type="entry name" value="EmrE-like"/>
</dbReference>
<feature type="transmembrane region" description="Helical" evidence="8">
    <location>
        <begin position="34"/>
        <end position="52"/>
    </location>
</feature>
<dbReference type="EMBL" id="CP000767">
    <property type="protein sequence ID" value="EAU00542.1"/>
    <property type="molecule type" value="Genomic_DNA"/>
</dbReference>
<comment type="subcellular location">
    <subcellularLocation>
        <location evidence="1">Cell membrane</location>
        <topology evidence="1">Multi-pass membrane protein</topology>
    </subcellularLocation>
</comment>
<evidence type="ECO:0000256" key="6">
    <source>
        <dbReference type="ARBA" id="ARBA00022989"/>
    </source>
</evidence>
<protein>
    <submittedName>
        <fullName evidence="10">Resistance permease RarD</fullName>
    </submittedName>
</protein>
<organism evidence="10 11">
    <name type="scientific">Campylobacter curvus (strain 525.92)</name>
    <dbReference type="NCBI Taxonomy" id="360105"/>
    <lineage>
        <taxon>Bacteria</taxon>
        <taxon>Pseudomonadati</taxon>
        <taxon>Campylobacterota</taxon>
        <taxon>Epsilonproteobacteria</taxon>
        <taxon>Campylobacterales</taxon>
        <taxon>Campylobacteraceae</taxon>
        <taxon>Campylobacter</taxon>
    </lineage>
</organism>
<feature type="transmembrane region" description="Helical" evidence="8">
    <location>
        <begin position="127"/>
        <end position="143"/>
    </location>
</feature>
<reference evidence="10" key="1">
    <citation type="submission" date="2016-07" db="EMBL/GenBank/DDBJ databases">
        <title>Comparative genomics of the Campylobacter concisus group.</title>
        <authorList>
            <person name="Miller W.G."/>
            <person name="Yee E."/>
            <person name="Chapman M.H."/>
            <person name="Huynh S."/>
            <person name="Bono J.L."/>
            <person name="On S.L.W."/>
            <person name="StLeger J."/>
            <person name="Foster G."/>
            <person name="Parker C.T."/>
        </authorList>
    </citation>
    <scope>NUCLEOTIDE SEQUENCE</scope>
    <source>
        <strain evidence="10">525.92</strain>
    </source>
</reference>
<feature type="transmembrane region" description="Helical" evidence="8">
    <location>
        <begin position="208"/>
        <end position="228"/>
    </location>
</feature>
<dbReference type="InterPro" id="IPR000620">
    <property type="entry name" value="EamA_dom"/>
</dbReference>
<feature type="transmembrane region" description="Helical" evidence="8">
    <location>
        <begin position="5"/>
        <end position="22"/>
    </location>
</feature>
<evidence type="ECO:0000256" key="5">
    <source>
        <dbReference type="ARBA" id="ARBA00022692"/>
    </source>
</evidence>
<evidence type="ECO:0000256" key="1">
    <source>
        <dbReference type="ARBA" id="ARBA00004651"/>
    </source>
</evidence>
<dbReference type="InterPro" id="IPR004626">
    <property type="entry name" value="RarD"/>
</dbReference>